<feature type="transmembrane region" description="Helical" evidence="1">
    <location>
        <begin position="196"/>
        <end position="221"/>
    </location>
</feature>
<proteinExistence type="predicted"/>
<keyword evidence="1" id="KW-0812">Transmembrane</keyword>
<keyword evidence="1" id="KW-1133">Transmembrane helix</keyword>
<keyword evidence="1" id="KW-0472">Membrane</keyword>
<feature type="transmembrane region" description="Helical" evidence="1">
    <location>
        <begin position="161"/>
        <end position="184"/>
    </location>
</feature>
<feature type="transmembrane region" description="Helical" evidence="1">
    <location>
        <begin position="253"/>
        <end position="274"/>
    </location>
</feature>
<name>A0ABV3EMW8_9ACTN</name>
<dbReference type="EMBL" id="JBEZNA010000016">
    <property type="protein sequence ID" value="MEU9577543.1"/>
    <property type="molecule type" value="Genomic_DNA"/>
</dbReference>
<evidence type="ECO:0000313" key="3">
    <source>
        <dbReference type="Proteomes" id="UP001551584"/>
    </source>
</evidence>
<accession>A0ABV3EMW8</accession>
<dbReference type="RefSeq" id="WP_359270834.1">
    <property type="nucleotide sequence ID" value="NZ_JBEZNA010000016.1"/>
</dbReference>
<sequence length="355" mass="36497">MHTGAPARPTFAAEVKDAVRPRSALLVLGVLVLGVLFIASYAGAFHAPKPRDIAFGVVAAQRGGPLAARLDALPGSPLDARPVASAEEARRQIADREIYGALVVDPRAPAGRLLVASGGGAPVAEALEEVVVRAEARQGRQVRTVDVVPVRRGDARGLSSFYLVVGWCVGGYLCAAILAVGYGARPANLRRAVIRLLALAVYSVLLGLLGAVVIGPVLGALPGSVAGLWWLGALVVFATGAITFAFQAALGIVGIGLTVLVVVIAGNPSAGGAYPYPLLPPFWRGIGPALIPGAGTWTARSIAYFDARAVTGPLLVLGAWALGGTLLTLLLPVLRLGRRGSEENDGTEESGVRRT</sequence>
<feature type="transmembrane region" description="Helical" evidence="1">
    <location>
        <begin position="24"/>
        <end position="44"/>
    </location>
</feature>
<keyword evidence="3" id="KW-1185">Reference proteome</keyword>
<organism evidence="2 3">
    <name type="scientific">Streptomyces chilikensis</name>
    <dbReference type="NCBI Taxonomy" id="1194079"/>
    <lineage>
        <taxon>Bacteria</taxon>
        <taxon>Bacillati</taxon>
        <taxon>Actinomycetota</taxon>
        <taxon>Actinomycetes</taxon>
        <taxon>Kitasatosporales</taxon>
        <taxon>Streptomycetaceae</taxon>
        <taxon>Streptomyces</taxon>
    </lineage>
</organism>
<feature type="transmembrane region" description="Helical" evidence="1">
    <location>
        <begin position="227"/>
        <end position="246"/>
    </location>
</feature>
<feature type="transmembrane region" description="Helical" evidence="1">
    <location>
        <begin position="314"/>
        <end position="334"/>
    </location>
</feature>
<comment type="caution">
    <text evidence="2">The sequence shown here is derived from an EMBL/GenBank/DDBJ whole genome shotgun (WGS) entry which is preliminary data.</text>
</comment>
<evidence type="ECO:0000256" key="1">
    <source>
        <dbReference type="SAM" id="Phobius"/>
    </source>
</evidence>
<evidence type="ECO:0000313" key="2">
    <source>
        <dbReference type="EMBL" id="MEU9577543.1"/>
    </source>
</evidence>
<dbReference type="Proteomes" id="UP001551584">
    <property type="component" value="Unassembled WGS sequence"/>
</dbReference>
<protein>
    <submittedName>
        <fullName evidence="2">DUF3533 domain-containing protein</fullName>
    </submittedName>
</protein>
<reference evidence="2 3" key="1">
    <citation type="submission" date="2024-06" db="EMBL/GenBank/DDBJ databases">
        <title>The Natural Products Discovery Center: Release of the First 8490 Sequenced Strains for Exploring Actinobacteria Biosynthetic Diversity.</title>
        <authorList>
            <person name="Kalkreuter E."/>
            <person name="Kautsar S.A."/>
            <person name="Yang D."/>
            <person name="Bader C.D."/>
            <person name="Teijaro C.N."/>
            <person name="Fluegel L."/>
            <person name="Davis C.M."/>
            <person name="Simpson J.R."/>
            <person name="Lauterbach L."/>
            <person name="Steele A.D."/>
            <person name="Gui C."/>
            <person name="Meng S."/>
            <person name="Li G."/>
            <person name="Viehrig K."/>
            <person name="Ye F."/>
            <person name="Su P."/>
            <person name="Kiefer A.F."/>
            <person name="Nichols A."/>
            <person name="Cepeda A.J."/>
            <person name="Yan W."/>
            <person name="Fan B."/>
            <person name="Jiang Y."/>
            <person name="Adhikari A."/>
            <person name="Zheng C.-J."/>
            <person name="Schuster L."/>
            <person name="Cowan T.M."/>
            <person name="Smanski M.J."/>
            <person name="Chevrette M.G."/>
            <person name="De Carvalho L.P.S."/>
            <person name="Shen B."/>
        </authorList>
    </citation>
    <scope>NUCLEOTIDE SEQUENCE [LARGE SCALE GENOMIC DNA]</scope>
    <source>
        <strain evidence="2 3">NPDC048117</strain>
    </source>
</reference>
<gene>
    <name evidence="2" type="ORF">AB0D95_09800</name>
</gene>